<dbReference type="AlphaFoldDB" id="A0AAW0KE20"/>
<gene>
    <name evidence="2" type="ORF">CFP56_021909</name>
</gene>
<reference evidence="2 3" key="1">
    <citation type="journal article" date="2018" name="Sci. Data">
        <title>The draft genome sequence of cork oak.</title>
        <authorList>
            <person name="Ramos A.M."/>
            <person name="Usie A."/>
            <person name="Barbosa P."/>
            <person name="Barros P.M."/>
            <person name="Capote T."/>
            <person name="Chaves I."/>
            <person name="Simoes F."/>
            <person name="Abreu I."/>
            <person name="Carrasquinho I."/>
            <person name="Faro C."/>
            <person name="Guimaraes J.B."/>
            <person name="Mendonca D."/>
            <person name="Nobrega F."/>
            <person name="Rodrigues L."/>
            <person name="Saibo N.J.M."/>
            <person name="Varela M.C."/>
            <person name="Egas C."/>
            <person name="Matos J."/>
            <person name="Miguel C.M."/>
            <person name="Oliveira M.M."/>
            <person name="Ricardo C.P."/>
            <person name="Goncalves S."/>
        </authorList>
    </citation>
    <scope>NUCLEOTIDE SEQUENCE [LARGE SCALE GENOMIC DNA]</scope>
    <source>
        <strain evidence="3">cv. HL8</strain>
    </source>
</reference>
<comment type="caution">
    <text evidence="2">The sequence shown here is derived from an EMBL/GenBank/DDBJ whole genome shotgun (WGS) entry which is preliminary data.</text>
</comment>
<sequence>MKSVANVSWLSNITIREGRRMKLGLSSLEIDNITNPKGPNLDLSPKKRNTSWLAVEFSVGGFFGWRAVHRYVCLVEEEYRRDKEDDHALDEKSKRGTKPRRFSYNELARATNDFNDKEKRKARTRRIWWSSSRIFKGLRFNCYY</sequence>
<proteinExistence type="predicted"/>
<protein>
    <submittedName>
        <fullName evidence="2">Uncharacterized protein</fullName>
    </submittedName>
</protein>
<evidence type="ECO:0000313" key="2">
    <source>
        <dbReference type="EMBL" id="KAK7836918.1"/>
    </source>
</evidence>
<evidence type="ECO:0000313" key="3">
    <source>
        <dbReference type="Proteomes" id="UP000237347"/>
    </source>
</evidence>
<keyword evidence="3" id="KW-1185">Reference proteome</keyword>
<dbReference type="EMBL" id="PKMF04000341">
    <property type="protein sequence ID" value="KAK7836918.1"/>
    <property type="molecule type" value="Genomic_DNA"/>
</dbReference>
<feature type="compositionally biased region" description="Basic and acidic residues" evidence="1">
    <location>
        <begin position="80"/>
        <end position="94"/>
    </location>
</feature>
<dbReference type="Proteomes" id="UP000237347">
    <property type="component" value="Unassembled WGS sequence"/>
</dbReference>
<organism evidence="2 3">
    <name type="scientific">Quercus suber</name>
    <name type="common">Cork oak</name>
    <dbReference type="NCBI Taxonomy" id="58331"/>
    <lineage>
        <taxon>Eukaryota</taxon>
        <taxon>Viridiplantae</taxon>
        <taxon>Streptophyta</taxon>
        <taxon>Embryophyta</taxon>
        <taxon>Tracheophyta</taxon>
        <taxon>Spermatophyta</taxon>
        <taxon>Magnoliopsida</taxon>
        <taxon>eudicotyledons</taxon>
        <taxon>Gunneridae</taxon>
        <taxon>Pentapetalae</taxon>
        <taxon>rosids</taxon>
        <taxon>fabids</taxon>
        <taxon>Fagales</taxon>
        <taxon>Fagaceae</taxon>
        <taxon>Quercus</taxon>
    </lineage>
</organism>
<feature type="region of interest" description="Disordered" evidence="1">
    <location>
        <begin position="80"/>
        <end position="101"/>
    </location>
</feature>
<name>A0AAW0KE20_QUESU</name>
<accession>A0AAW0KE20</accession>
<evidence type="ECO:0000256" key="1">
    <source>
        <dbReference type="SAM" id="MobiDB-lite"/>
    </source>
</evidence>